<protein>
    <recommendedName>
        <fullName evidence="3">Carrier domain-containing protein</fullName>
    </recommendedName>
</protein>
<accession>A0A1C5A5Q3</accession>
<evidence type="ECO:0000313" key="1">
    <source>
        <dbReference type="EMBL" id="SCF40537.1"/>
    </source>
</evidence>
<gene>
    <name evidence="1" type="ORF">GA0074696_5405</name>
</gene>
<evidence type="ECO:0000313" key="2">
    <source>
        <dbReference type="Proteomes" id="UP000198228"/>
    </source>
</evidence>
<reference evidence="1 2" key="1">
    <citation type="submission" date="2016-06" db="EMBL/GenBank/DDBJ databases">
        <authorList>
            <person name="Kjaerup R.B."/>
            <person name="Dalgaard T.S."/>
            <person name="Juul-Madsen H.R."/>
        </authorList>
    </citation>
    <scope>NUCLEOTIDE SEQUENCE [LARGE SCALE GENOMIC DNA]</scope>
    <source>
        <strain evidence="1 2">DSM 43821</strain>
    </source>
</reference>
<organism evidence="1 2">
    <name type="scientific">Micromonospora purpureochromogenes</name>
    <dbReference type="NCBI Taxonomy" id="47872"/>
    <lineage>
        <taxon>Bacteria</taxon>
        <taxon>Bacillati</taxon>
        <taxon>Actinomycetota</taxon>
        <taxon>Actinomycetes</taxon>
        <taxon>Micromonosporales</taxon>
        <taxon>Micromonosporaceae</taxon>
        <taxon>Micromonospora</taxon>
    </lineage>
</organism>
<proteinExistence type="predicted"/>
<dbReference type="Proteomes" id="UP000198228">
    <property type="component" value="Chromosome I"/>
</dbReference>
<dbReference type="AlphaFoldDB" id="A0A1C5A5Q3"/>
<evidence type="ECO:0008006" key="3">
    <source>
        <dbReference type="Google" id="ProtNLM"/>
    </source>
</evidence>
<dbReference type="EMBL" id="LT607410">
    <property type="protein sequence ID" value="SCF40537.1"/>
    <property type="molecule type" value="Genomic_DNA"/>
</dbReference>
<name>A0A1C5A5Q3_9ACTN</name>
<sequence length="79" mass="9016">MAVFTLPRRQRPHPTDEEILRDLIWAHTQPPEQVEHVRVRAGPEQIRVTLFVLGADSLAAVQVAEAIRRRISALPAFRD</sequence>